<dbReference type="RefSeq" id="WP_351977670.1">
    <property type="nucleotide sequence ID" value="NZ_JBEPBX010000023.1"/>
</dbReference>
<dbReference type="InterPro" id="IPR036890">
    <property type="entry name" value="HATPase_C_sf"/>
</dbReference>
<dbReference type="PANTHER" id="PTHR35526">
    <property type="entry name" value="ANTI-SIGMA-F FACTOR RSBW-RELATED"/>
    <property type="match status" value="1"/>
</dbReference>
<dbReference type="InterPro" id="IPR050267">
    <property type="entry name" value="Anti-sigma-factor_SerPK"/>
</dbReference>
<sequence>MPTAAAVTYEWSRAFEAQPNSPQLARLHTRTRVTMAHWRGNHEAAAVVAGVLTANAVIHATPGPLGDRLSIGLRLAITETGELLIDVSDPLPAFPDFAAAADGSRGRGLGQVARLGCRLSWFLTADSDRKVVRASMSPGPVPA</sequence>
<reference evidence="1 2" key="1">
    <citation type="submission" date="2024-06" db="EMBL/GenBank/DDBJ databases">
        <title>The Natural Products Discovery Center: Release of the First 8490 Sequenced Strains for Exploring Actinobacteria Biosynthetic Diversity.</title>
        <authorList>
            <person name="Kalkreuter E."/>
            <person name="Kautsar S.A."/>
            <person name="Yang D."/>
            <person name="Bader C.D."/>
            <person name="Teijaro C.N."/>
            <person name="Fluegel L."/>
            <person name="Davis C.M."/>
            <person name="Simpson J.R."/>
            <person name="Lauterbach L."/>
            <person name="Steele A.D."/>
            <person name="Gui C."/>
            <person name="Meng S."/>
            <person name="Li G."/>
            <person name="Viehrig K."/>
            <person name="Ye F."/>
            <person name="Su P."/>
            <person name="Kiefer A.F."/>
            <person name="Nichols A."/>
            <person name="Cepeda A.J."/>
            <person name="Yan W."/>
            <person name="Fan B."/>
            <person name="Jiang Y."/>
            <person name="Adhikari A."/>
            <person name="Zheng C.-J."/>
            <person name="Schuster L."/>
            <person name="Cowan T.M."/>
            <person name="Smanski M.J."/>
            <person name="Chevrette M.G."/>
            <person name="De Carvalho L.P.S."/>
            <person name="Shen B."/>
        </authorList>
    </citation>
    <scope>NUCLEOTIDE SEQUENCE [LARGE SCALE GENOMIC DNA]</scope>
    <source>
        <strain evidence="1 2">NPDC000837</strain>
    </source>
</reference>
<dbReference type="Gene3D" id="3.30.565.10">
    <property type="entry name" value="Histidine kinase-like ATPase, C-terminal domain"/>
    <property type="match status" value="1"/>
</dbReference>
<name>A0ABV1UZS0_9ACTN</name>
<comment type="caution">
    <text evidence="1">The sequence shown here is derived from an EMBL/GenBank/DDBJ whole genome shotgun (WGS) entry which is preliminary data.</text>
</comment>
<protein>
    <recommendedName>
        <fullName evidence="3">ATP-binding protein</fullName>
    </recommendedName>
</protein>
<evidence type="ECO:0000313" key="2">
    <source>
        <dbReference type="Proteomes" id="UP001445472"/>
    </source>
</evidence>
<evidence type="ECO:0000313" key="1">
    <source>
        <dbReference type="EMBL" id="MER6616294.1"/>
    </source>
</evidence>
<dbReference type="PANTHER" id="PTHR35526:SF3">
    <property type="entry name" value="ANTI-SIGMA-F FACTOR RSBW"/>
    <property type="match status" value="1"/>
</dbReference>
<evidence type="ECO:0008006" key="3">
    <source>
        <dbReference type="Google" id="ProtNLM"/>
    </source>
</evidence>
<proteinExistence type="predicted"/>
<keyword evidence="2" id="KW-1185">Reference proteome</keyword>
<organism evidence="1 2">
    <name type="scientific">Streptomyces xantholiticus</name>
    <dbReference type="NCBI Taxonomy" id="68285"/>
    <lineage>
        <taxon>Bacteria</taxon>
        <taxon>Bacillati</taxon>
        <taxon>Actinomycetota</taxon>
        <taxon>Actinomycetes</taxon>
        <taxon>Kitasatosporales</taxon>
        <taxon>Streptomycetaceae</taxon>
        <taxon>Streptomyces</taxon>
    </lineage>
</organism>
<gene>
    <name evidence="1" type="ORF">ABT276_23565</name>
</gene>
<dbReference type="EMBL" id="JBEPBX010000023">
    <property type="protein sequence ID" value="MER6616294.1"/>
    <property type="molecule type" value="Genomic_DNA"/>
</dbReference>
<accession>A0ABV1UZS0</accession>
<dbReference type="Proteomes" id="UP001445472">
    <property type="component" value="Unassembled WGS sequence"/>
</dbReference>